<evidence type="ECO:0000256" key="1">
    <source>
        <dbReference type="ARBA" id="ARBA00000830"/>
    </source>
</evidence>
<organism evidence="5 6">
    <name type="scientific">Marinifilum caeruleilacunae</name>
    <dbReference type="NCBI Taxonomy" id="2499076"/>
    <lineage>
        <taxon>Bacteria</taxon>
        <taxon>Pseudomonadati</taxon>
        <taxon>Bacteroidota</taxon>
        <taxon>Bacteroidia</taxon>
        <taxon>Marinilabiliales</taxon>
        <taxon>Marinifilaceae</taxon>
    </lineage>
</organism>
<evidence type="ECO:0000313" key="6">
    <source>
        <dbReference type="Proteomes" id="UP000732105"/>
    </source>
</evidence>
<dbReference type="InterPro" id="IPR023214">
    <property type="entry name" value="HAD_sf"/>
</dbReference>
<keyword evidence="5" id="KW-0378">Hydrolase</keyword>
<dbReference type="Proteomes" id="UP000732105">
    <property type="component" value="Unassembled WGS sequence"/>
</dbReference>
<gene>
    <name evidence="5" type="ORF">ELS83_03015</name>
</gene>
<dbReference type="Pfam" id="PF13419">
    <property type="entry name" value="HAD_2"/>
    <property type="match status" value="1"/>
</dbReference>
<dbReference type="SFLD" id="SFLDS00003">
    <property type="entry name" value="Haloacid_Dehalogenase"/>
    <property type="match status" value="1"/>
</dbReference>
<evidence type="ECO:0000256" key="3">
    <source>
        <dbReference type="ARBA" id="ARBA00006171"/>
    </source>
</evidence>
<dbReference type="InterPro" id="IPR050155">
    <property type="entry name" value="HAD-like_hydrolase_sf"/>
</dbReference>
<dbReference type="EC" id="3.1.3.18" evidence="4"/>
<keyword evidence="6" id="KW-1185">Reference proteome</keyword>
<dbReference type="SFLD" id="SFLDG01129">
    <property type="entry name" value="C1.5:_HAD__Beta-PGM__Phosphata"/>
    <property type="match status" value="1"/>
</dbReference>
<dbReference type="GO" id="GO:0016787">
    <property type="term" value="F:hydrolase activity"/>
    <property type="evidence" value="ECO:0007669"/>
    <property type="project" value="UniProtKB-KW"/>
</dbReference>
<name>A0ABX1WRU5_9BACT</name>
<dbReference type="SUPFAM" id="SSF56784">
    <property type="entry name" value="HAD-like"/>
    <property type="match status" value="1"/>
</dbReference>
<dbReference type="RefSeq" id="WP_171594054.1">
    <property type="nucleotide sequence ID" value="NZ_RZNH01000003.1"/>
</dbReference>
<comment type="pathway">
    <text evidence="2">Organic acid metabolism; glycolate biosynthesis; glycolate from 2-phosphoglycolate: step 1/1.</text>
</comment>
<dbReference type="Gene3D" id="3.40.50.1000">
    <property type="entry name" value="HAD superfamily/HAD-like"/>
    <property type="match status" value="1"/>
</dbReference>
<dbReference type="EMBL" id="RZNH01000003">
    <property type="protein sequence ID" value="NOU58776.1"/>
    <property type="molecule type" value="Genomic_DNA"/>
</dbReference>
<proteinExistence type="inferred from homology"/>
<sequence length="212" mass="24303">MLNYKAFIWDYNGTLLDDLSIGVLSINKMLEKRGLPLLTIEHYREVFTFPVKSYYEAVGFDFETEDWDKAANEFIDHYTELLPQSGIFPEAIDLLSLFNKEGKKQFILSAMEQNMLHNSTQSEEISQYFDEISGIDNIYASSKIDNGLQLMKKHELQANEVCLFGDTTHDFEVAKKLGCDCILIASGHQSYQKLKETGCPKVVNHIKEIIKN</sequence>
<dbReference type="InterPro" id="IPR036412">
    <property type="entry name" value="HAD-like_sf"/>
</dbReference>
<evidence type="ECO:0000256" key="4">
    <source>
        <dbReference type="ARBA" id="ARBA00013078"/>
    </source>
</evidence>
<comment type="catalytic activity">
    <reaction evidence="1">
        <text>2-phosphoglycolate + H2O = glycolate + phosphate</text>
        <dbReference type="Rhea" id="RHEA:14369"/>
        <dbReference type="ChEBI" id="CHEBI:15377"/>
        <dbReference type="ChEBI" id="CHEBI:29805"/>
        <dbReference type="ChEBI" id="CHEBI:43474"/>
        <dbReference type="ChEBI" id="CHEBI:58033"/>
        <dbReference type="EC" id="3.1.3.18"/>
    </reaction>
</comment>
<evidence type="ECO:0000256" key="2">
    <source>
        <dbReference type="ARBA" id="ARBA00004818"/>
    </source>
</evidence>
<dbReference type="Gene3D" id="1.10.150.240">
    <property type="entry name" value="Putative phosphatase, domain 2"/>
    <property type="match status" value="1"/>
</dbReference>
<protein>
    <recommendedName>
        <fullName evidence="4">phosphoglycolate phosphatase</fullName>
        <ecNumber evidence="4">3.1.3.18</ecNumber>
    </recommendedName>
</protein>
<comment type="similarity">
    <text evidence="3">Belongs to the HAD-like hydrolase superfamily. CbbY/CbbZ/Gph/YieH family.</text>
</comment>
<comment type="caution">
    <text evidence="5">The sequence shown here is derived from an EMBL/GenBank/DDBJ whole genome shotgun (WGS) entry which is preliminary data.</text>
</comment>
<dbReference type="PANTHER" id="PTHR43434">
    <property type="entry name" value="PHOSPHOGLYCOLATE PHOSPHATASE"/>
    <property type="match status" value="1"/>
</dbReference>
<accession>A0ABX1WRU5</accession>
<dbReference type="PANTHER" id="PTHR43434:SF1">
    <property type="entry name" value="PHOSPHOGLYCOLATE PHOSPHATASE"/>
    <property type="match status" value="1"/>
</dbReference>
<dbReference type="InterPro" id="IPR041492">
    <property type="entry name" value="HAD_2"/>
</dbReference>
<reference evidence="5 6" key="1">
    <citation type="submission" date="2018-12" db="EMBL/GenBank/DDBJ databases">
        <title>Marinifilum JC070 sp. nov., a marine bacterium isolated from Yongle Blue Hole in the South China Sea.</title>
        <authorList>
            <person name="Fu T."/>
        </authorList>
    </citation>
    <scope>NUCLEOTIDE SEQUENCE [LARGE SCALE GENOMIC DNA]</scope>
    <source>
        <strain evidence="5 6">JC070</strain>
    </source>
</reference>
<dbReference type="InterPro" id="IPR023198">
    <property type="entry name" value="PGP-like_dom2"/>
</dbReference>
<evidence type="ECO:0000313" key="5">
    <source>
        <dbReference type="EMBL" id="NOU58776.1"/>
    </source>
</evidence>